<dbReference type="EMBL" id="SHKO01000001">
    <property type="protein sequence ID" value="RZT98461.1"/>
    <property type="molecule type" value="Genomic_DNA"/>
</dbReference>
<evidence type="ECO:0000313" key="2">
    <source>
        <dbReference type="Proteomes" id="UP000293398"/>
    </source>
</evidence>
<reference evidence="1 2" key="1">
    <citation type="submission" date="2019-02" db="EMBL/GenBank/DDBJ databases">
        <title>Genomic Encyclopedia of Type Strains, Phase IV (KMG-IV): sequencing the most valuable type-strain genomes for metagenomic binning, comparative biology and taxonomic classification.</title>
        <authorList>
            <person name="Goeker M."/>
        </authorList>
    </citation>
    <scope>NUCLEOTIDE SEQUENCE [LARGE SCALE GENOMIC DNA]</scope>
    <source>
        <strain evidence="1 2">DSM 23814</strain>
    </source>
</reference>
<keyword evidence="2" id="KW-1185">Reference proteome</keyword>
<organism evidence="1 2">
    <name type="scientific">Advenella incenata</name>
    <dbReference type="NCBI Taxonomy" id="267800"/>
    <lineage>
        <taxon>Bacteria</taxon>
        <taxon>Pseudomonadati</taxon>
        <taxon>Pseudomonadota</taxon>
        <taxon>Betaproteobacteria</taxon>
        <taxon>Burkholderiales</taxon>
        <taxon>Alcaligenaceae</taxon>
    </lineage>
</organism>
<gene>
    <name evidence="1" type="ORF">EV681_0239</name>
</gene>
<accession>A0A4Q7VPU7</accession>
<protein>
    <submittedName>
        <fullName evidence="1">Uncharacterized protein</fullName>
    </submittedName>
</protein>
<proteinExistence type="predicted"/>
<comment type="caution">
    <text evidence="1">The sequence shown here is derived from an EMBL/GenBank/DDBJ whole genome shotgun (WGS) entry which is preliminary data.</text>
</comment>
<dbReference type="AlphaFoldDB" id="A0A4Q7VPU7"/>
<evidence type="ECO:0000313" key="1">
    <source>
        <dbReference type="EMBL" id="RZT98461.1"/>
    </source>
</evidence>
<name>A0A4Q7VPU7_9BURK</name>
<dbReference type="Proteomes" id="UP000293398">
    <property type="component" value="Unassembled WGS sequence"/>
</dbReference>
<sequence length="50" mass="6023">MRSYYGPSYTSKEDQVKIGLHSPLYAVYKNSITDFKTKKYLKIERLEIRY</sequence>